<feature type="domain" description="ABC transmembrane type-1" evidence="10">
    <location>
        <begin position="89"/>
        <end position="279"/>
    </location>
</feature>
<evidence type="ECO:0000313" key="12">
    <source>
        <dbReference type="Proteomes" id="UP001249291"/>
    </source>
</evidence>
<comment type="similarity">
    <text evidence="8">Belongs to the binding-protein-dependent transport system permease family.</text>
</comment>
<evidence type="ECO:0000256" key="9">
    <source>
        <dbReference type="SAM" id="MobiDB-lite"/>
    </source>
</evidence>
<evidence type="ECO:0000259" key="10">
    <source>
        <dbReference type="PROSITE" id="PS50928"/>
    </source>
</evidence>
<protein>
    <submittedName>
        <fullName evidence="11">Spermidine/putrescine transport system permease protein</fullName>
    </submittedName>
</protein>
<keyword evidence="3" id="KW-1003">Cell membrane</keyword>
<evidence type="ECO:0000256" key="8">
    <source>
        <dbReference type="RuleBase" id="RU363032"/>
    </source>
</evidence>
<dbReference type="Gene3D" id="1.10.3720.10">
    <property type="entry name" value="MetI-like"/>
    <property type="match status" value="1"/>
</dbReference>
<comment type="subcellular location">
    <subcellularLocation>
        <location evidence="1">Cell inner membrane</location>
        <topology evidence="1">Multi-pass membrane protein</topology>
    </subcellularLocation>
    <subcellularLocation>
        <location evidence="8">Cell membrane</location>
        <topology evidence="8">Multi-pass membrane protein</topology>
    </subcellularLocation>
</comment>
<dbReference type="PROSITE" id="PS50928">
    <property type="entry name" value="ABC_TM1"/>
    <property type="match status" value="1"/>
</dbReference>
<keyword evidence="4" id="KW-0997">Cell inner membrane</keyword>
<organism evidence="11 12">
    <name type="scientific">Microbacterium foliorum</name>
    <dbReference type="NCBI Taxonomy" id="104336"/>
    <lineage>
        <taxon>Bacteria</taxon>
        <taxon>Bacillati</taxon>
        <taxon>Actinomycetota</taxon>
        <taxon>Actinomycetes</taxon>
        <taxon>Micrococcales</taxon>
        <taxon>Microbacteriaceae</taxon>
        <taxon>Microbacterium</taxon>
    </lineage>
</organism>
<keyword evidence="2 8" id="KW-0813">Transport</keyword>
<evidence type="ECO:0000256" key="7">
    <source>
        <dbReference type="ARBA" id="ARBA00023136"/>
    </source>
</evidence>
<dbReference type="Proteomes" id="UP001249291">
    <property type="component" value="Unassembled WGS sequence"/>
</dbReference>
<dbReference type="Pfam" id="PF00528">
    <property type="entry name" value="BPD_transp_1"/>
    <property type="match status" value="1"/>
</dbReference>
<dbReference type="InterPro" id="IPR035906">
    <property type="entry name" value="MetI-like_sf"/>
</dbReference>
<feature type="transmembrane region" description="Helical" evidence="8">
    <location>
        <begin position="155"/>
        <end position="175"/>
    </location>
</feature>
<evidence type="ECO:0000256" key="6">
    <source>
        <dbReference type="ARBA" id="ARBA00022989"/>
    </source>
</evidence>
<evidence type="ECO:0000256" key="5">
    <source>
        <dbReference type="ARBA" id="ARBA00022692"/>
    </source>
</evidence>
<dbReference type="RefSeq" id="WP_309693133.1">
    <property type="nucleotide sequence ID" value="NZ_JAVIZQ010000001.1"/>
</dbReference>
<evidence type="ECO:0000256" key="3">
    <source>
        <dbReference type="ARBA" id="ARBA00022475"/>
    </source>
</evidence>
<dbReference type="PANTHER" id="PTHR43357:SF4">
    <property type="entry name" value="INNER MEMBRANE ABC TRANSPORTER PERMEASE PROTEIN YDCV"/>
    <property type="match status" value="1"/>
</dbReference>
<feature type="compositionally biased region" description="Low complexity" evidence="9">
    <location>
        <begin position="298"/>
        <end position="316"/>
    </location>
</feature>
<feature type="transmembrane region" description="Helical" evidence="8">
    <location>
        <begin position="257"/>
        <end position="280"/>
    </location>
</feature>
<feature type="region of interest" description="Disordered" evidence="9">
    <location>
        <begin position="1"/>
        <end position="25"/>
    </location>
</feature>
<keyword evidence="12" id="KW-1185">Reference proteome</keyword>
<name>A0ABU1HUJ4_9MICO</name>
<dbReference type="CDD" id="cd06261">
    <property type="entry name" value="TM_PBP2"/>
    <property type="match status" value="1"/>
</dbReference>
<dbReference type="InterPro" id="IPR000515">
    <property type="entry name" value="MetI-like"/>
</dbReference>
<accession>A0ABU1HUJ4</accession>
<gene>
    <name evidence="11" type="ORF">QE375_003274</name>
</gene>
<dbReference type="EMBL" id="JAVIZQ010000001">
    <property type="protein sequence ID" value="MDR6143720.1"/>
    <property type="molecule type" value="Genomic_DNA"/>
</dbReference>
<keyword evidence="5 8" id="KW-0812">Transmembrane</keyword>
<feature type="region of interest" description="Disordered" evidence="9">
    <location>
        <begin position="285"/>
        <end position="316"/>
    </location>
</feature>
<evidence type="ECO:0000256" key="4">
    <source>
        <dbReference type="ARBA" id="ARBA00022519"/>
    </source>
</evidence>
<feature type="transmembrane region" description="Helical" evidence="8">
    <location>
        <begin position="212"/>
        <end position="237"/>
    </location>
</feature>
<dbReference type="PANTHER" id="PTHR43357">
    <property type="entry name" value="INNER MEMBRANE ABC TRANSPORTER PERMEASE PROTEIN YDCV"/>
    <property type="match status" value="1"/>
</dbReference>
<feature type="transmembrane region" description="Helical" evidence="8">
    <location>
        <begin position="36"/>
        <end position="59"/>
    </location>
</feature>
<sequence length="316" mass="32507">MPSPTLPMQSTPTMQSTRTMQSTLTTPRGAGRVIRVALTMLLVAWFALPFLPLVLWASADAWSFPSPLPTAWGVQGLEEALGFGLVPGFARSVLLGSVVAAVATPLGALAARALTFGTVPFPRTVSALLLAPIALPPFAAVLGVNVLLLRAYVPPIVGVVLVLVVLALPYTTFVMRAAYGAYDLSYEEEARLLGATPSQVLRRVHLPMIAPALARAAFLAFLVAWSDYIVTVIVGGGELVTLPLIVAGAAAGLGNDAAVAVMSLGAVIPPVLLLVAVLTLRGSGRAAGGRRRRPSAPPNTTSAASSSHPTTPGASA</sequence>
<feature type="transmembrane region" description="Helical" evidence="8">
    <location>
        <begin position="127"/>
        <end position="149"/>
    </location>
</feature>
<evidence type="ECO:0000256" key="1">
    <source>
        <dbReference type="ARBA" id="ARBA00004429"/>
    </source>
</evidence>
<reference evidence="11 12" key="1">
    <citation type="submission" date="2023-08" db="EMBL/GenBank/DDBJ databases">
        <title>Functional and genomic diversity of the sorghum phyllosphere microbiome.</title>
        <authorList>
            <person name="Shade A."/>
        </authorList>
    </citation>
    <scope>NUCLEOTIDE SEQUENCE [LARGE SCALE GENOMIC DNA]</scope>
    <source>
        <strain evidence="11 12">SORGH_AS_0445</strain>
    </source>
</reference>
<dbReference type="SUPFAM" id="SSF161098">
    <property type="entry name" value="MetI-like"/>
    <property type="match status" value="1"/>
</dbReference>
<comment type="caution">
    <text evidence="11">The sequence shown here is derived from an EMBL/GenBank/DDBJ whole genome shotgun (WGS) entry which is preliminary data.</text>
</comment>
<feature type="transmembrane region" description="Helical" evidence="8">
    <location>
        <begin position="93"/>
        <end position="115"/>
    </location>
</feature>
<proteinExistence type="inferred from homology"/>
<evidence type="ECO:0000256" key="2">
    <source>
        <dbReference type="ARBA" id="ARBA00022448"/>
    </source>
</evidence>
<evidence type="ECO:0000313" key="11">
    <source>
        <dbReference type="EMBL" id="MDR6143720.1"/>
    </source>
</evidence>
<keyword evidence="6 8" id="KW-1133">Transmembrane helix</keyword>
<keyword evidence="7 8" id="KW-0472">Membrane</keyword>